<protein>
    <submittedName>
        <fullName evidence="2">Class I SAM-dependent methyltransferase</fullName>
        <ecNumber evidence="2">2.1.1.-</ecNumber>
    </submittedName>
</protein>
<dbReference type="PANTHER" id="PTHR43861:SF3">
    <property type="entry name" value="PUTATIVE (AFU_ORTHOLOGUE AFUA_2G14390)-RELATED"/>
    <property type="match status" value="1"/>
</dbReference>
<dbReference type="GO" id="GO:0008168">
    <property type="term" value="F:methyltransferase activity"/>
    <property type="evidence" value="ECO:0007669"/>
    <property type="project" value="UniProtKB-KW"/>
</dbReference>
<dbReference type="InterPro" id="IPR029063">
    <property type="entry name" value="SAM-dependent_MTases_sf"/>
</dbReference>
<sequence length="257" mass="27810">MAGTYLFDNATTEAARQVKLLAAILDEHSFGVLRALGPEPGWRCLDLGTGAGSVARFLAGAGCRVDALDTDPRHLDEHELITVRQEDVTTASLGSGVYDLIHARLLLMHLPQREELLATMVAALKPDGHLVISDWDCTRPSDMLLTAPFEVAEAFLAFQNTMIAAGAARGMDVAWARRLPAAMRAAGLRVHGVIHNRFWTGGEPGMQLHACNSRQLEQGLLAGGMTRTQLEVLRSGMENPEVSGYTYPMHTAVGTRV</sequence>
<organism evidence="2 3">
    <name type="scientific">Actinoplanes sandaracinus</name>
    <dbReference type="NCBI Taxonomy" id="3045177"/>
    <lineage>
        <taxon>Bacteria</taxon>
        <taxon>Bacillati</taxon>
        <taxon>Actinomycetota</taxon>
        <taxon>Actinomycetes</taxon>
        <taxon>Micromonosporales</taxon>
        <taxon>Micromonosporaceae</taxon>
        <taxon>Actinoplanes</taxon>
    </lineage>
</organism>
<dbReference type="RefSeq" id="WP_282761644.1">
    <property type="nucleotide sequence ID" value="NZ_JASCTH010000012.1"/>
</dbReference>
<comment type="caution">
    <text evidence="2">The sequence shown here is derived from an EMBL/GenBank/DDBJ whole genome shotgun (WGS) entry which is preliminary data.</text>
</comment>
<name>A0ABT6WM60_9ACTN</name>
<proteinExistence type="predicted"/>
<dbReference type="EC" id="2.1.1.-" evidence="2"/>
<evidence type="ECO:0000313" key="3">
    <source>
        <dbReference type="Proteomes" id="UP001241758"/>
    </source>
</evidence>
<gene>
    <name evidence="2" type="ORF">QLQ12_19560</name>
</gene>
<dbReference type="PANTHER" id="PTHR43861">
    <property type="entry name" value="TRANS-ACONITATE 2-METHYLTRANSFERASE-RELATED"/>
    <property type="match status" value="1"/>
</dbReference>
<keyword evidence="3" id="KW-1185">Reference proteome</keyword>
<dbReference type="SUPFAM" id="SSF53335">
    <property type="entry name" value="S-adenosyl-L-methionine-dependent methyltransferases"/>
    <property type="match status" value="1"/>
</dbReference>
<dbReference type="GO" id="GO:0032259">
    <property type="term" value="P:methylation"/>
    <property type="evidence" value="ECO:0007669"/>
    <property type="project" value="UniProtKB-KW"/>
</dbReference>
<keyword evidence="1 2" id="KW-0808">Transferase</keyword>
<dbReference type="Pfam" id="PF13489">
    <property type="entry name" value="Methyltransf_23"/>
    <property type="match status" value="1"/>
</dbReference>
<evidence type="ECO:0000256" key="1">
    <source>
        <dbReference type="ARBA" id="ARBA00022679"/>
    </source>
</evidence>
<keyword evidence="2" id="KW-0489">Methyltransferase</keyword>
<reference evidence="2 3" key="1">
    <citation type="submission" date="2023-05" db="EMBL/GenBank/DDBJ databases">
        <title>Actinoplanes sp. NEAU-A12 genome sequencing.</title>
        <authorList>
            <person name="Wang Z.-S."/>
        </authorList>
    </citation>
    <scope>NUCLEOTIDE SEQUENCE [LARGE SCALE GENOMIC DNA]</scope>
    <source>
        <strain evidence="2 3">NEAU-A12</strain>
    </source>
</reference>
<evidence type="ECO:0000313" key="2">
    <source>
        <dbReference type="EMBL" id="MDI6100812.1"/>
    </source>
</evidence>
<dbReference type="Gene3D" id="3.40.50.150">
    <property type="entry name" value="Vaccinia Virus protein VP39"/>
    <property type="match status" value="1"/>
</dbReference>
<dbReference type="Proteomes" id="UP001241758">
    <property type="component" value="Unassembled WGS sequence"/>
</dbReference>
<dbReference type="EMBL" id="JASCTH010000012">
    <property type="protein sequence ID" value="MDI6100812.1"/>
    <property type="molecule type" value="Genomic_DNA"/>
</dbReference>
<accession>A0ABT6WM60</accession>
<dbReference type="CDD" id="cd02440">
    <property type="entry name" value="AdoMet_MTases"/>
    <property type="match status" value="1"/>
</dbReference>